<dbReference type="AlphaFoldDB" id="A0A2M8R1F1"/>
<dbReference type="Pfam" id="PF07483">
    <property type="entry name" value="W_rich_C"/>
    <property type="match status" value="2"/>
</dbReference>
<dbReference type="PANTHER" id="PTHR39431">
    <property type="entry name" value="FRPA/C-RELATED PROTEIN"/>
    <property type="match status" value="1"/>
</dbReference>
<keyword evidence="3" id="KW-1185">Reference proteome</keyword>
<accession>A0A2M8R1F1</accession>
<evidence type="ECO:0000313" key="2">
    <source>
        <dbReference type="EMBL" id="PJG51655.1"/>
    </source>
</evidence>
<comment type="caution">
    <text evidence="2">The sequence shown here is derived from an EMBL/GenBank/DDBJ whole genome shotgun (WGS) entry which is preliminary data.</text>
</comment>
<feature type="domain" description="Tryptophan-rich" evidence="1">
    <location>
        <begin position="169"/>
        <end position="272"/>
    </location>
</feature>
<dbReference type="Proteomes" id="UP000231194">
    <property type="component" value="Unassembled WGS sequence"/>
</dbReference>
<evidence type="ECO:0000259" key="1">
    <source>
        <dbReference type="Pfam" id="PF07483"/>
    </source>
</evidence>
<dbReference type="EMBL" id="PGVG01000034">
    <property type="protein sequence ID" value="PJG51655.1"/>
    <property type="molecule type" value="Genomic_DNA"/>
</dbReference>
<name>A0A2M8R1F1_9BRAD</name>
<dbReference type="InterPro" id="IPR011121">
    <property type="entry name" value="Trp-rich_dom"/>
</dbReference>
<proteinExistence type="predicted"/>
<organism evidence="2 3">
    <name type="scientific">Bradyrhizobium forestalis</name>
    <dbReference type="NCBI Taxonomy" id="1419263"/>
    <lineage>
        <taxon>Bacteria</taxon>
        <taxon>Pseudomonadati</taxon>
        <taxon>Pseudomonadota</taxon>
        <taxon>Alphaproteobacteria</taxon>
        <taxon>Hyphomicrobiales</taxon>
        <taxon>Nitrobacteraceae</taxon>
        <taxon>Bradyrhizobium</taxon>
    </lineage>
</organism>
<sequence length="498" mass="50952">MATLAAAPEVLGNDASLQALEPTLHQDLNGDGTIGVPATIEALGSTSLVLSAGNYHLIGNSTGTGPVLKYQGSPVIAANWGSWSVIAAEQVSGGGYDVVWKGSANAHYSVWSTDSDGNFLTTLAAAPEVLGNDLSLKALESTLHQDLNADGTIGVPSIEANGSTSTVLYGGYYYLLNASTGAGPVLKYQGSQVIAANYGAYSVIAAEQVAGGGYDVAWKNSSTGKFSIWNTDSNGNFVTTLAAAPEVLGTDPSLKSLETVFHQDLNGDGVIGASPVVLDLDGNGIDLLPLSSSSASFDMDGLGGREHTAWISGGDGLLAIDLGDDGSAGPDGVIDQSKEIVFTAWAPGTTSDMAALVQVFDTNHNSQLDAADSRWSEFRIWQDANGDGISQAGEVKTLDAIGIASIGLQPSGPSQTLTDGSAISGLANFVWRDGATGAAADVSFAYQPSMGGTAANGPSIYLAEATADGWHQVDVEHSIAQGLDHLLVSAASHHWHIA</sequence>
<feature type="domain" description="Tryptophan-rich" evidence="1">
    <location>
        <begin position="47"/>
        <end position="154"/>
    </location>
</feature>
<dbReference type="PANTHER" id="PTHR39431:SF1">
    <property type="entry name" value="FRPA_C-RELATED PROTEIN"/>
    <property type="match status" value="1"/>
</dbReference>
<evidence type="ECO:0000313" key="3">
    <source>
        <dbReference type="Proteomes" id="UP000231194"/>
    </source>
</evidence>
<gene>
    <name evidence="2" type="ORF">CVM73_30110</name>
</gene>
<protein>
    <recommendedName>
        <fullName evidence="1">Tryptophan-rich domain-containing protein</fullName>
    </recommendedName>
</protein>
<reference evidence="2 3" key="1">
    <citation type="submission" date="2017-11" db="EMBL/GenBank/DDBJ databases">
        <title>Bradyrhizobium forestalis sp. nov., an efficient nitrogen-fixing bacterium isolated from nodules of forest legume species in the Amazon.</title>
        <authorList>
            <person name="Costa E.M."/>
            <person name="Guimaraes A."/>
            <person name="Carvalho T.S."/>
            <person name="Rodrigues T.L."/>
            <person name="Ribeiro P.R.A."/>
            <person name="Lebbe L."/>
            <person name="Willems A."/>
            <person name="Moreira F.M.S."/>
        </authorList>
    </citation>
    <scope>NUCLEOTIDE SEQUENCE [LARGE SCALE GENOMIC DNA]</scope>
    <source>
        <strain evidence="2 3">INPA54B</strain>
    </source>
</reference>